<keyword evidence="2" id="KW-1185">Reference proteome</keyword>
<proteinExistence type="predicted"/>
<name>A0ABX0QDG4_9BACT</name>
<gene>
    <name evidence="1" type="ORF">F7231_02365</name>
</gene>
<dbReference type="SUPFAM" id="SSF52172">
    <property type="entry name" value="CheY-like"/>
    <property type="match status" value="1"/>
</dbReference>
<comment type="caution">
    <text evidence="1">The sequence shown here is derived from an EMBL/GenBank/DDBJ whole genome shotgun (WGS) entry which is preliminary data.</text>
</comment>
<sequence>MNHATQTVDSPTIFIAVDQLSDHHRYRQAFTEAEPTATLYFFMHSTELIAALRSYVYPKPSLLIMDWDMDAHKGYNTLATLAQTTVWQTIPVVIMSKPGRPVDVATCRQIGYGLVLPTERQATKLADKLSGIMYALL</sequence>
<dbReference type="RefSeq" id="WP_085414877.1">
    <property type="nucleotide sequence ID" value="NZ_WAEL01000001.1"/>
</dbReference>
<dbReference type="EMBL" id="WAEL01000001">
    <property type="protein sequence ID" value="NID09002.1"/>
    <property type="molecule type" value="Genomic_DNA"/>
</dbReference>
<dbReference type="Proteomes" id="UP000606008">
    <property type="component" value="Unassembled WGS sequence"/>
</dbReference>
<evidence type="ECO:0000313" key="2">
    <source>
        <dbReference type="Proteomes" id="UP000606008"/>
    </source>
</evidence>
<protein>
    <submittedName>
        <fullName evidence="1">Response regulator</fullName>
    </submittedName>
</protein>
<organism evidence="1 2">
    <name type="scientific">Fibrivirga algicola</name>
    <dbReference type="NCBI Taxonomy" id="2950420"/>
    <lineage>
        <taxon>Bacteria</taxon>
        <taxon>Pseudomonadati</taxon>
        <taxon>Bacteroidota</taxon>
        <taxon>Cytophagia</taxon>
        <taxon>Cytophagales</taxon>
        <taxon>Spirosomataceae</taxon>
        <taxon>Fibrivirga</taxon>
    </lineage>
</organism>
<dbReference type="Gene3D" id="3.40.50.2300">
    <property type="match status" value="1"/>
</dbReference>
<evidence type="ECO:0000313" key="1">
    <source>
        <dbReference type="EMBL" id="NID09002.1"/>
    </source>
</evidence>
<accession>A0ABX0QDG4</accession>
<reference evidence="2" key="2">
    <citation type="submission" date="2023-07" db="EMBL/GenBank/DDBJ databases">
        <authorList>
            <person name="Jung D.-H."/>
        </authorList>
    </citation>
    <scope>NUCLEOTIDE SEQUENCE [LARGE SCALE GENOMIC DNA]</scope>
    <source>
        <strain evidence="2">JA-25</strain>
    </source>
</reference>
<reference evidence="2" key="1">
    <citation type="submission" date="2019-09" db="EMBL/GenBank/DDBJ databases">
        <authorList>
            <person name="Jung D.-H."/>
        </authorList>
    </citation>
    <scope>NUCLEOTIDE SEQUENCE [LARGE SCALE GENOMIC DNA]</scope>
    <source>
        <strain evidence="2">JA-25</strain>
    </source>
</reference>
<dbReference type="InterPro" id="IPR011006">
    <property type="entry name" value="CheY-like_superfamily"/>
</dbReference>